<dbReference type="EMBL" id="JACSDY010000003">
    <property type="protein sequence ID" value="KAF7432201.1"/>
    <property type="molecule type" value="Genomic_DNA"/>
</dbReference>
<evidence type="ECO:0000313" key="1">
    <source>
        <dbReference type="EMBL" id="KAF7432201.1"/>
    </source>
</evidence>
<sequence>MGPTPSSDLTTIKLIENCNRLLTGSRGANNNKLPILTVKFSKVSLKVQSFQLQNRCFRSTAAEGTGLLFGAEATAVAEAPLGWGGGGGTFDEERSLCIVSSLSESSSRYENISTT</sequence>
<organism evidence="1 2">
    <name type="scientific">Vespula pensylvanica</name>
    <name type="common">Western yellow jacket</name>
    <name type="synonym">Wasp</name>
    <dbReference type="NCBI Taxonomy" id="30213"/>
    <lineage>
        <taxon>Eukaryota</taxon>
        <taxon>Metazoa</taxon>
        <taxon>Ecdysozoa</taxon>
        <taxon>Arthropoda</taxon>
        <taxon>Hexapoda</taxon>
        <taxon>Insecta</taxon>
        <taxon>Pterygota</taxon>
        <taxon>Neoptera</taxon>
        <taxon>Endopterygota</taxon>
        <taxon>Hymenoptera</taxon>
        <taxon>Apocrita</taxon>
        <taxon>Aculeata</taxon>
        <taxon>Vespoidea</taxon>
        <taxon>Vespidae</taxon>
        <taxon>Vespinae</taxon>
        <taxon>Vespula</taxon>
    </lineage>
</organism>
<keyword evidence="2" id="KW-1185">Reference proteome</keyword>
<evidence type="ECO:0000313" key="2">
    <source>
        <dbReference type="Proteomes" id="UP000600918"/>
    </source>
</evidence>
<dbReference type="AlphaFoldDB" id="A0A834P8J8"/>
<gene>
    <name evidence="1" type="ORF">H0235_005125</name>
</gene>
<proteinExistence type="predicted"/>
<reference evidence="1" key="1">
    <citation type="journal article" date="2020" name="G3 (Bethesda)">
        <title>High-Quality Assemblies for Three Invasive Social Wasps from the &lt;i&gt;Vespula&lt;/i&gt; Genus.</title>
        <authorList>
            <person name="Harrop T.W.R."/>
            <person name="Guhlin J."/>
            <person name="McLaughlin G.M."/>
            <person name="Permina E."/>
            <person name="Stockwell P."/>
            <person name="Gilligan J."/>
            <person name="Le Lec M.F."/>
            <person name="Gruber M.A.M."/>
            <person name="Quinn O."/>
            <person name="Lovegrove M."/>
            <person name="Duncan E.J."/>
            <person name="Remnant E.J."/>
            <person name="Van Eeckhoven J."/>
            <person name="Graham B."/>
            <person name="Knapp R.A."/>
            <person name="Langford K.W."/>
            <person name="Kronenberg Z."/>
            <person name="Press M.O."/>
            <person name="Eacker S.M."/>
            <person name="Wilson-Rankin E.E."/>
            <person name="Purcell J."/>
            <person name="Lester P.J."/>
            <person name="Dearden P.K."/>
        </authorList>
    </citation>
    <scope>NUCLEOTIDE SEQUENCE</scope>
    <source>
        <strain evidence="1">Volc-1</strain>
    </source>
</reference>
<protein>
    <submittedName>
        <fullName evidence="1">Uncharacterized protein</fullName>
    </submittedName>
</protein>
<accession>A0A834P8J8</accession>
<name>A0A834P8J8_VESPE</name>
<dbReference type="Proteomes" id="UP000600918">
    <property type="component" value="Unassembled WGS sequence"/>
</dbReference>
<comment type="caution">
    <text evidence="1">The sequence shown here is derived from an EMBL/GenBank/DDBJ whole genome shotgun (WGS) entry which is preliminary data.</text>
</comment>